<accession>A0A8D2HY25</accession>
<evidence type="ECO:0000313" key="2">
    <source>
        <dbReference type="Proteomes" id="UP000694417"/>
    </source>
</evidence>
<dbReference type="AlphaFoldDB" id="A0A8D2HY25"/>
<name>A0A8D2HY25_UROPR</name>
<reference evidence="1" key="1">
    <citation type="submission" date="2025-08" db="UniProtKB">
        <authorList>
            <consortium name="Ensembl"/>
        </authorList>
    </citation>
    <scope>IDENTIFICATION</scope>
</reference>
<sequence>MLDVLLINVFPSCTIFLLEEYTEINGNRFWKQVYTRFWNGPITNQFNSSSHFISNKIEN</sequence>
<evidence type="ECO:0000313" key="1">
    <source>
        <dbReference type="Ensembl" id="ENSUPAP00010020208.1"/>
    </source>
</evidence>
<organism evidence="1 2">
    <name type="scientific">Urocitellus parryii</name>
    <name type="common">Arctic ground squirrel</name>
    <name type="synonym">Spermophilus parryii</name>
    <dbReference type="NCBI Taxonomy" id="9999"/>
    <lineage>
        <taxon>Eukaryota</taxon>
        <taxon>Metazoa</taxon>
        <taxon>Chordata</taxon>
        <taxon>Craniata</taxon>
        <taxon>Vertebrata</taxon>
        <taxon>Euteleostomi</taxon>
        <taxon>Mammalia</taxon>
        <taxon>Eutheria</taxon>
        <taxon>Euarchontoglires</taxon>
        <taxon>Glires</taxon>
        <taxon>Rodentia</taxon>
        <taxon>Sciuromorpha</taxon>
        <taxon>Sciuridae</taxon>
        <taxon>Xerinae</taxon>
        <taxon>Marmotini</taxon>
        <taxon>Urocitellus</taxon>
    </lineage>
</organism>
<dbReference type="Proteomes" id="UP000694417">
    <property type="component" value="Unplaced"/>
</dbReference>
<proteinExistence type="predicted"/>
<protein>
    <submittedName>
        <fullName evidence="1">Uncharacterized protein</fullName>
    </submittedName>
</protein>
<reference evidence="1" key="2">
    <citation type="submission" date="2025-09" db="UniProtKB">
        <authorList>
            <consortium name="Ensembl"/>
        </authorList>
    </citation>
    <scope>IDENTIFICATION</scope>
</reference>
<keyword evidence="2" id="KW-1185">Reference proteome</keyword>
<dbReference type="Ensembl" id="ENSUPAT00010022984.1">
    <property type="protein sequence ID" value="ENSUPAP00010020208.1"/>
    <property type="gene ID" value="ENSUPAG00010016007.1"/>
</dbReference>